<dbReference type="InterPro" id="IPR036691">
    <property type="entry name" value="Endo/exonu/phosph_ase_sf"/>
</dbReference>
<dbReference type="Gene3D" id="3.60.10.10">
    <property type="entry name" value="Endonuclease/exonuclease/phosphatase"/>
    <property type="match status" value="1"/>
</dbReference>
<dbReference type="SUPFAM" id="SSF56219">
    <property type="entry name" value="DNase I-like"/>
    <property type="match status" value="1"/>
</dbReference>
<comment type="caution">
    <text evidence="2">The sequence shown here is derived from an EMBL/GenBank/DDBJ whole genome shotgun (WGS) entry which is preliminary data.</text>
</comment>
<protein>
    <submittedName>
        <fullName evidence="2">Uncharacterized protein</fullName>
    </submittedName>
</protein>
<dbReference type="EMBL" id="JACGWJ010000019">
    <property type="protein sequence ID" value="KAL0345924.1"/>
    <property type="molecule type" value="Genomic_DNA"/>
</dbReference>
<proteinExistence type="predicted"/>
<feature type="region of interest" description="Disordered" evidence="1">
    <location>
        <begin position="48"/>
        <end position="73"/>
    </location>
</feature>
<gene>
    <name evidence="2" type="ORF">Sradi_4423700</name>
</gene>
<accession>A0AAW2NTK5</accession>
<dbReference type="PANTHER" id="PTHR35218">
    <property type="entry name" value="RNASE H DOMAIN-CONTAINING PROTEIN"/>
    <property type="match status" value="1"/>
</dbReference>
<sequence length="239" mass="27998">MIHSSGRTDNKHWCGNRVKFISYCGGGRALEGRPWSFDHGSKYRPIRPLLNQKKPRRSTKTSREWGIPKPTPNPMSSENVNFHTLFFFDLEQLGRPEKKQSQDFLFQWKKIHYRRRLLCSPSGIMSYLIWNYQGPGGPWTIRYLQDLVRKHNPLLFFLIETKCNAKKLESIKRSLEMYGVNVDSKGKSGGLALLWSTEVFVNLMGFSSNHIDARVRLYDTKDYWRFIGFYVASDAQDRH</sequence>
<name>A0AAW2NTK5_SESRA</name>
<evidence type="ECO:0000256" key="1">
    <source>
        <dbReference type="SAM" id="MobiDB-lite"/>
    </source>
</evidence>
<organism evidence="2">
    <name type="scientific">Sesamum radiatum</name>
    <name type="common">Black benniseed</name>
    <dbReference type="NCBI Taxonomy" id="300843"/>
    <lineage>
        <taxon>Eukaryota</taxon>
        <taxon>Viridiplantae</taxon>
        <taxon>Streptophyta</taxon>
        <taxon>Embryophyta</taxon>
        <taxon>Tracheophyta</taxon>
        <taxon>Spermatophyta</taxon>
        <taxon>Magnoliopsida</taxon>
        <taxon>eudicotyledons</taxon>
        <taxon>Gunneridae</taxon>
        <taxon>Pentapetalae</taxon>
        <taxon>asterids</taxon>
        <taxon>lamiids</taxon>
        <taxon>Lamiales</taxon>
        <taxon>Pedaliaceae</taxon>
        <taxon>Sesamum</taxon>
    </lineage>
</organism>
<dbReference type="AlphaFoldDB" id="A0AAW2NTK5"/>
<reference evidence="2" key="1">
    <citation type="submission" date="2020-06" db="EMBL/GenBank/DDBJ databases">
        <authorList>
            <person name="Li T."/>
            <person name="Hu X."/>
            <person name="Zhang T."/>
            <person name="Song X."/>
            <person name="Zhang H."/>
            <person name="Dai N."/>
            <person name="Sheng W."/>
            <person name="Hou X."/>
            <person name="Wei L."/>
        </authorList>
    </citation>
    <scope>NUCLEOTIDE SEQUENCE</scope>
    <source>
        <strain evidence="2">G02</strain>
        <tissue evidence="2">Leaf</tissue>
    </source>
</reference>
<evidence type="ECO:0000313" key="2">
    <source>
        <dbReference type="EMBL" id="KAL0345924.1"/>
    </source>
</evidence>
<dbReference type="PANTHER" id="PTHR35218:SF9">
    <property type="entry name" value="ENDONUCLEASE_EXONUCLEASE_PHOSPHATASE DOMAIN-CONTAINING PROTEIN"/>
    <property type="match status" value="1"/>
</dbReference>
<reference evidence="2" key="2">
    <citation type="journal article" date="2024" name="Plant">
        <title>Genomic evolution and insights into agronomic trait innovations of Sesamum species.</title>
        <authorList>
            <person name="Miao H."/>
            <person name="Wang L."/>
            <person name="Qu L."/>
            <person name="Liu H."/>
            <person name="Sun Y."/>
            <person name="Le M."/>
            <person name="Wang Q."/>
            <person name="Wei S."/>
            <person name="Zheng Y."/>
            <person name="Lin W."/>
            <person name="Duan Y."/>
            <person name="Cao H."/>
            <person name="Xiong S."/>
            <person name="Wang X."/>
            <person name="Wei L."/>
            <person name="Li C."/>
            <person name="Ma Q."/>
            <person name="Ju M."/>
            <person name="Zhao R."/>
            <person name="Li G."/>
            <person name="Mu C."/>
            <person name="Tian Q."/>
            <person name="Mei H."/>
            <person name="Zhang T."/>
            <person name="Gao T."/>
            <person name="Zhang H."/>
        </authorList>
    </citation>
    <scope>NUCLEOTIDE SEQUENCE</scope>
    <source>
        <strain evidence="2">G02</strain>
    </source>
</reference>